<keyword evidence="10" id="KW-1185">Reference proteome</keyword>
<reference evidence="9 10" key="1">
    <citation type="submission" date="2019-07" db="EMBL/GenBank/DDBJ databases">
        <title>Genomes of Cafeteria roenbergensis.</title>
        <authorList>
            <person name="Fischer M.G."/>
            <person name="Hackl T."/>
            <person name="Roman M."/>
        </authorList>
    </citation>
    <scope>NUCLEOTIDE SEQUENCE [LARGE SCALE GENOMIC DNA]</scope>
    <source>
        <strain evidence="5 10">BVI</strain>
        <strain evidence="6 12">Cflag</strain>
        <strain evidence="8 9">E4-10P</strain>
        <strain evidence="7 11">RCC970-E3</strain>
    </source>
</reference>
<dbReference type="EMBL" id="VLTO01000004">
    <property type="protein sequence ID" value="KAA0177478.1"/>
    <property type="molecule type" value="Genomic_DNA"/>
</dbReference>
<dbReference type="Gene3D" id="3.40.50.150">
    <property type="entry name" value="Vaccinia Virus protein VP39"/>
    <property type="match status" value="1"/>
</dbReference>
<proteinExistence type="inferred from homology"/>
<evidence type="ECO:0000313" key="5">
    <source>
        <dbReference type="EMBL" id="KAA0156604.1"/>
    </source>
</evidence>
<evidence type="ECO:0000256" key="1">
    <source>
        <dbReference type="ARBA" id="ARBA00008361"/>
    </source>
</evidence>
<protein>
    <recommendedName>
        <fullName evidence="13">Methyltransferase type 11 domain-containing protein</fullName>
    </recommendedName>
</protein>
<evidence type="ECO:0000256" key="4">
    <source>
        <dbReference type="SAM" id="MobiDB-lite"/>
    </source>
</evidence>
<dbReference type="GO" id="GO:0032259">
    <property type="term" value="P:methylation"/>
    <property type="evidence" value="ECO:0007669"/>
    <property type="project" value="UniProtKB-KW"/>
</dbReference>
<dbReference type="EMBL" id="VLTL01000062">
    <property type="protein sequence ID" value="KAA0163873.1"/>
    <property type="molecule type" value="Genomic_DNA"/>
</dbReference>
<evidence type="ECO:0008006" key="13">
    <source>
        <dbReference type="Google" id="ProtNLM"/>
    </source>
</evidence>
<accession>A0A5A8D3X1</accession>
<keyword evidence="3" id="KW-0808">Transferase</keyword>
<evidence type="ECO:0000256" key="3">
    <source>
        <dbReference type="ARBA" id="ARBA00022679"/>
    </source>
</evidence>
<feature type="region of interest" description="Disordered" evidence="4">
    <location>
        <begin position="1"/>
        <end position="20"/>
    </location>
</feature>
<dbReference type="SUPFAM" id="SSF53335">
    <property type="entry name" value="S-adenosyl-L-methionine-dependent methyltransferases"/>
    <property type="match status" value="1"/>
</dbReference>
<gene>
    <name evidence="8" type="ORF">FNF27_01255</name>
    <name evidence="7" type="ORF">FNF28_04067</name>
    <name evidence="5" type="ORF">FNF29_00715</name>
    <name evidence="6" type="ORF">FNF31_04705</name>
</gene>
<dbReference type="OrthoDB" id="411785at2759"/>
<dbReference type="OMA" id="EDMWEDG"/>
<evidence type="ECO:0000313" key="9">
    <source>
        <dbReference type="Proteomes" id="UP000322899"/>
    </source>
</evidence>
<comment type="caution">
    <text evidence="6">The sequence shown here is derived from an EMBL/GenBank/DDBJ whole genome shotgun (WGS) entry which is preliminary data.</text>
</comment>
<evidence type="ECO:0000313" key="10">
    <source>
        <dbReference type="Proteomes" id="UP000323011"/>
    </source>
</evidence>
<dbReference type="PANTHER" id="PTHR12176">
    <property type="entry name" value="SAM-DEPENDENT METHYLTRANSFERASE SUPERFAMILY PROTEIN"/>
    <property type="match status" value="1"/>
</dbReference>
<dbReference type="Proteomes" id="UP000323011">
    <property type="component" value="Unassembled WGS sequence"/>
</dbReference>
<evidence type="ECO:0000313" key="8">
    <source>
        <dbReference type="EMBL" id="KAA0177478.1"/>
    </source>
</evidence>
<evidence type="ECO:0000313" key="12">
    <source>
        <dbReference type="Proteomes" id="UP000325113"/>
    </source>
</evidence>
<dbReference type="Proteomes" id="UP000324907">
    <property type="component" value="Unassembled WGS sequence"/>
</dbReference>
<sequence length="254" mass="27204">MAGVDMSKLEADGVTPRSGSELYTSKDYWEYRFKPKAEGGGGDSDFEWLASWDDLKRIVELVIPDKAARVLLVGCGSSRLGRDMARAGYSRVVQTDYSLACVETMRAAHADEFPGMVFAVADMLRLPEDLRAAGLLGGPAGEPAAAAADPGAAAAGLFDAVIDKAAMDAMLAGKGDVWDPPTDLLEQAHAVCKGTAEALRPGGVYLQVSFAQPHFRRPYLEQEAGWWAAPPTVHKVDRGLGYFAYEYKTPSAAD</sequence>
<evidence type="ECO:0000313" key="6">
    <source>
        <dbReference type="EMBL" id="KAA0159629.1"/>
    </source>
</evidence>
<dbReference type="PANTHER" id="PTHR12176:SF80">
    <property type="entry name" value="EEF1A LYSINE METHYLTRANSFERASE 4"/>
    <property type="match status" value="1"/>
</dbReference>
<dbReference type="EMBL" id="VLTM01000051">
    <property type="protein sequence ID" value="KAA0159629.1"/>
    <property type="molecule type" value="Genomic_DNA"/>
</dbReference>
<dbReference type="EMBL" id="VLTN01000003">
    <property type="protein sequence ID" value="KAA0156604.1"/>
    <property type="molecule type" value="Genomic_DNA"/>
</dbReference>
<dbReference type="GO" id="GO:0008168">
    <property type="term" value="F:methyltransferase activity"/>
    <property type="evidence" value="ECO:0007669"/>
    <property type="project" value="UniProtKB-KW"/>
</dbReference>
<evidence type="ECO:0000256" key="2">
    <source>
        <dbReference type="ARBA" id="ARBA00022603"/>
    </source>
</evidence>
<keyword evidence="2" id="KW-0489">Methyltransferase</keyword>
<dbReference type="InterPro" id="IPR029063">
    <property type="entry name" value="SAM-dependent_MTases_sf"/>
</dbReference>
<name>A0A5A8D3X1_CAFRO</name>
<evidence type="ECO:0000313" key="11">
    <source>
        <dbReference type="Proteomes" id="UP000324907"/>
    </source>
</evidence>
<dbReference type="Proteomes" id="UP000325113">
    <property type="component" value="Unassembled WGS sequence"/>
</dbReference>
<comment type="similarity">
    <text evidence="1">Belongs to the methyltransferase superfamily.</text>
</comment>
<dbReference type="Proteomes" id="UP000322899">
    <property type="component" value="Unassembled WGS sequence"/>
</dbReference>
<dbReference type="AlphaFoldDB" id="A0A5A8D3X1"/>
<evidence type="ECO:0000313" key="7">
    <source>
        <dbReference type="EMBL" id="KAA0163873.1"/>
    </source>
</evidence>
<organism evidence="6 12">
    <name type="scientific">Cafeteria roenbergensis</name>
    <name type="common">Marine flagellate</name>
    <dbReference type="NCBI Taxonomy" id="33653"/>
    <lineage>
        <taxon>Eukaryota</taxon>
        <taxon>Sar</taxon>
        <taxon>Stramenopiles</taxon>
        <taxon>Bigyra</taxon>
        <taxon>Opalozoa</taxon>
        <taxon>Bicosoecida</taxon>
        <taxon>Cafeteriaceae</taxon>
        <taxon>Cafeteria</taxon>
    </lineage>
</organism>
<dbReference type="InterPro" id="IPR051419">
    <property type="entry name" value="Lys/N-term_MeTrsfase_sf"/>
</dbReference>